<proteinExistence type="predicted"/>
<evidence type="ECO:0000256" key="3">
    <source>
        <dbReference type="ARBA" id="ARBA00022692"/>
    </source>
</evidence>
<dbReference type="GO" id="GO:0005886">
    <property type="term" value="C:plasma membrane"/>
    <property type="evidence" value="ECO:0007669"/>
    <property type="project" value="UniProtKB-SubCell"/>
</dbReference>
<keyword evidence="5 6" id="KW-0472">Membrane</keyword>
<feature type="transmembrane region" description="Helical" evidence="6">
    <location>
        <begin position="88"/>
        <end position="109"/>
    </location>
</feature>
<evidence type="ECO:0000256" key="5">
    <source>
        <dbReference type="ARBA" id="ARBA00023136"/>
    </source>
</evidence>
<feature type="transmembrane region" description="Helical" evidence="6">
    <location>
        <begin position="121"/>
        <end position="147"/>
    </location>
</feature>
<keyword evidence="2" id="KW-1003">Cell membrane</keyword>
<dbReference type="InterPro" id="IPR020846">
    <property type="entry name" value="MFS_dom"/>
</dbReference>
<dbReference type="Proteomes" id="UP000594586">
    <property type="component" value="Chromosome"/>
</dbReference>
<feature type="transmembrane region" description="Helical" evidence="6">
    <location>
        <begin position="321"/>
        <end position="340"/>
    </location>
</feature>
<evidence type="ECO:0000256" key="4">
    <source>
        <dbReference type="ARBA" id="ARBA00022989"/>
    </source>
</evidence>
<dbReference type="RefSeq" id="WP_165003300.1">
    <property type="nucleotide sequence ID" value="NZ_CP064955.1"/>
</dbReference>
<dbReference type="InterPro" id="IPR050189">
    <property type="entry name" value="MFS_Efflux_Transporters"/>
</dbReference>
<name>A0A7T0KQG6_9CORY</name>
<feature type="transmembrane region" description="Helical" evidence="6">
    <location>
        <begin position="346"/>
        <end position="367"/>
    </location>
</feature>
<comment type="subcellular location">
    <subcellularLocation>
        <location evidence="1">Cell membrane</location>
        <topology evidence="1">Multi-pass membrane protein</topology>
    </subcellularLocation>
</comment>
<dbReference type="Gene3D" id="1.20.1250.20">
    <property type="entry name" value="MFS general substrate transporter like domains"/>
    <property type="match status" value="1"/>
</dbReference>
<dbReference type="SUPFAM" id="SSF103473">
    <property type="entry name" value="MFS general substrate transporter"/>
    <property type="match status" value="1"/>
</dbReference>
<sequence length="373" mass="37983">MSFAAFVYVTFEMFAVGLITPMAADLGVTEGRIGLLMTVYAAIVAAVTIPLMHLTRRWDRKPLFTGTLIFLLAGVVLQALAVNYAMLVVARVAAALTHGLFWSLVNPMAARLAAPGQTGKAVAAVSMGSTMALVFGSPAATFIGGMIGWRSATWVLGVFVVASFAVLVATLPPMSAVVPGTAARGEGERSAIPSLVVFLTLAVTALFTTYTYLGLIVENTSGPVWVAAGLSLYGIVGIVGVLWAGRRVDKRMIRLNVAPTAVMVVSAGIGLAALALEGTVAMALTALFIIVFGIGAGALPTVATTIFLFAGGANQDRASAIYVVTFQVGIAAGSALGAAAVDGGVLAGTLVSTAVLAAAAGAVLALWSRPILR</sequence>
<dbReference type="PANTHER" id="PTHR43124:SF3">
    <property type="entry name" value="CHLORAMPHENICOL EFFLUX PUMP RV0191"/>
    <property type="match status" value="1"/>
</dbReference>
<dbReference type="PANTHER" id="PTHR43124">
    <property type="entry name" value="PURINE EFFLUX PUMP PBUE"/>
    <property type="match status" value="1"/>
</dbReference>
<dbReference type="Pfam" id="PF07690">
    <property type="entry name" value="MFS_1"/>
    <property type="match status" value="1"/>
</dbReference>
<dbReference type="GO" id="GO:0022857">
    <property type="term" value="F:transmembrane transporter activity"/>
    <property type="evidence" value="ECO:0007669"/>
    <property type="project" value="InterPro"/>
</dbReference>
<dbReference type="CDD" id="cd17324">
    <property type="entry name" value="MFS_NepI_like"/>
    <property type="match status" value="1"/>
</dbReference>
<evidence type="ECO:0000256" key="6">
    <source>
        <dbReference type="SAM" id="Phobius"/>
    </source>
</evidence>
<evidence type="ECO:0000256" key="2">
    <source>
        <dbReference type="ARBA" id="ARBA00022475"/>
    </source>
</evidence>
<evidence type="ECO:0000313" key="9">
    <source>
        <dbReference type="Proteomes" id="UP000594586"/>
    </source>
</evidence>
<keyword evidence="9" id="KW-1185">Reference proteome</keyword>
<evidence type="ECO:0000256" key="1">
    <source>
        <dbReference type="ARBA" id="ARBA00004651"/>
    </source>
</evidence>
<accession>A0A7T0KQG6</accession>
<evidence type="ECO:0000259" key="7">
    <source>
        <dbReference type="PROSITE" id="PS50850"/>
    </source>
</evidence>
<feature type="transmembrane region" description="Helical" evidence="6">
    <location>
        <begin position="153"/>
        <end position="171"/>
    </location>
</feature>
<feature type="transmembrane region" description="Helical" evidence="6">
    <location>
        <begin position="33"/>
        <end position="51"/>
    </location>
</feature>
<organism evidence="8 9">
    <name type="scientific">Corynebacterium qintianiae</name>
    <dbReference type="NCBI Taxonomy" id="2709392"/>
    <lineage>
        <taxon>Bacteria</taxon>
        <taxon>Bacillati</taxon>
        <taxon>Actinomycetota</taxon>
        <taxon>Actinomycetes</taxon>
        <taxon>Mycobacteriales</taxon>
        <taxon>Corynebacteriaceae</taxon>
        <taxon>Corynebacterium</taxon>
    </lineage>
</organism>
<dbReference type="PROSITE" id="PS50850">
    <property type="entry name" value="MFS"/>
    <property type="match status" value="1"/>
</dbReference>
<feature type="transmembrane region" description="Helical" evidence="6">
    <location>
        <begin position="257"/>
        <end position="276"/>
    </location>
</feature>
<protein>
    <submittedName>
        <fullName evidence="8">MFS transporter</fullName>
    </submittedName>
</protein>
<reference evidence="8 9" key="1">
    <citation type="submission" date="2020-11" db="EMBL/GenBank/DDBJ databases">
        <title>Corynebacterium sp. MC1420.</title>
        <authorList>
            <person name="Zhou J."/>
        </authorList>
    </citation>
    <scope>NUCLEOTIDE SEQUENCE [LARGE SCALE GENOMIC DNA]</scope>
    <source>
        <strain evidence="8 9">MC1420</strain>
    </source>
</reference>
<dbReference type="KEGG" id="cqn:G7Y29_10400"/>
<gene>
    <name evidence="8" type="ORF">G7Y29_10400</name>
</gene>
<keyword evidence="4 6" id="KW-1133">Transmembrane helix</keyword>
<dbReference type="AlphaFoldDB" id="A0A7T0KQG6"/>
<dbReference type="InterPro" id="IPR036259">
    <property type="entry name" value="MFS_trans_sf"/>
</dbReference>
<feature type="transmembrane region" description="Helical" evidence="6">
    <location>
        <begin position="192"/>
        <end position="213"/>
    </location>
</feature>
<dbReference type="InterPro" id="IPR011701">
    <property type="entry name" value="MFS"/>
</dbReference>
<dbReference type="EMBL" id="CP064955">
    <property type="protein sequence ID" value="QPK84379.1"/>
    <property type="molecule type" value="Genomic_DNA"/>
</dbReference>
<keyword evidence="3 6" id="KW-0812">Transmembrane</keyword>
<feature type="transmembrane region" description="Helical" evidence="6">
    <location>
        <begin position="63"/>
        <end position="82"/>
    </location>
</feature>
<feature type="domain" description="Major facilitator superfamily (MFS) profile" evidence="7">
    <location>
        <begin position="1"/>
        <end position="373"/>
    </location>
</feature>
<evidence type="ECO:0000313" key="8">
    <source>
        <dbReference type="EMBL" id="QPK84379.1"/>
    </source>
</evidence>
<feature type="transmembrane region" description="Helical" evidence="6">
    <location>
        <begin position="282"/>
        <end position="309"/>
    </location>
</feature>
<feature type="transmembrane region" description="Helical" evidence="6">
    <location>
        <begin position="225"/>
        <end position="245"/>
    </location>
</feature>